<organism evidence="1 2">
    <name type="scientific">Thermobaculum terrenum (strain ATCC BAA-798 / CCMEE 7001 / YNP1)</name>
    <dbReference type="NCBI Taxonomy" id="525904"/>
    <lineage>
        <taxon>Bacteria</taxon>
        <taxon>Bacillati</taxon>
        <taxon>Chloroflexota</taxon>
        <taxon>Chloroflexia</taxon>
        <taxon>Candidatus Thermobaculales</taxon>
        <taxon>Candidatus Thermobaculaceae</taxon>
        <taxon>Thermobaculum</taxon>
    </lineage>
</organism>
<dbReference type="RefSeq" id="WP_012876625.1">
    <property type="nucleotide sequence ID" value="NC_013526.1"/>
</dbReference>
<evidence type="ECO:0000313" key="1">
    <source>
        <dbReference type="EMBL" id="ACZ43594.1"/>
    </source>
</evidence>
<dbReference type="EMBL" id="CP001826">
    <property type="protein sequence ID" value="ACZ43594.1"/>
    <property type="molecule type" value="Genomic_DNA"/>
</dbReference>
<sequence>MRYSIESSGEAIILRVHPDEWAPGPEQREIPEELAARYVDLEKLVTCWHWVYFSPQRQVLAYRELQELLASDPDPTIDYYPAAYQHLHT</sequence>
<evidence type="ECO:0000313" key="2">
    <source>
        <dbReference type="Proteomes" id="UP000000323"/>
    </source>
</evidence>
<proteinExistence type="predicted"/>
<accession>D1CIM3</accession>
<dbReference type="AlphaFoldDB" id="D1CIM3"/>
<dbReference type="KEGG" id="ttr:Tter_2706"/>
<dbReference type="Proteomes" id="UP000000323">
    <property type="component" value="Chromosome 2"/>
</dbReference>
<name>D1CIM3_THET1</name>
<dbReference type="HOGENOM" id="CLU_2453653_0_0_0"/>
<gene>
    <name evidence="1" type="ordered locus">Tter_2706</name>
</gene>
<keyword evidence="2" id="KW-1185">Reference proteome</keyword>
<reference evidence="2" key="1">
    <citation type="journal article" date="2010" name="Stand. Genomic Sci.">
        <title>Complete genome sequence of 'Thermobaculum terrenum' type strain (YNP1).</title>
        <authorList>
            <person name="Kiss H."/>
            <person name="Cleland D."/>
            <person name="Lapidus A."/>
            <person name="Lucas S."/>
            <person name="Glavina Del Rio T."/>
            <person name="Nolan M."/>
            <person name="Tice H."/>
            <person name="Han C."/>
            <person name="Goodwin L."/>
            <person name="Pitluck S."/>
            <person name="Liolios K."/>
            <person name="Ivanova N."/>
            <person name="Mavromatis K."/>
            <person name="Ovchinnikova G."/>
            <person name="Pati A."/>
            <person name="Chen A."/>
            <person name="Palaniappan K."/>
            <person name="Land M."/>
            <person name="Hauser L."/>
            <person name="Chang Y."/>
            <person name="Jeffries C."/>
            <person name="Lu M."/>
            <person name="Brettin T."/>
            <person name="Detter J."/>
            <person name="Goker M."/>
            <person name="Tindall B."/>
            <person name="Beck B."/>
            <person name="McDermott T."/>
            <person name="Woyke T."/>
            <person name="Bristow J."/>
            <person name="Eisen J."/>
            <person name="Markowitz V."/>
            <person name="Hugenholtz P."/>
            <person name="Kyrpides N."/>
            <person name="Klenk H."/>
            <person name="Cheng J."/>
        </authorList>
    </citation>
    <scope>NUCLEOTIDE SEQUENCE [LARGE SCALE GENOMIC DNA]</scope>
    <source>
        <strain evidence="2">ATCC BAA-798 / YNP1</strain>
    </source>
</reference>
<protein>
    <submittedName>
        <fullName evidence="1">Uncharacterized protein</fullName>
    </submittedName>
</protein>